<reference evidence="2" key="2">
    <citation type="submission" date="2022-10" db="EMBL/GenBank/DDBJ databases">
        <authorList>
            <consortium name="ENA_rothamsted_submissions"/>
            <consortium name="culmorum"/>
            <person name="King R."/>
        </authorList>
    </citation>
    <scope>NUCLEOTIDE SEQUENCE</scope>
</reference>
<gene>
    <name evidence="2" type="ORF">DIATSA_LOCUS5171</name>
</gene>
<accession>A0A9N9WCF5</accession>
<keyword evidence="3" id="KW-1185">Reference proteome</keyword>
<proteinExistence type="predicted"/>
<evidence type="ECO:0000313" key="3">
    <source>
        <dbReference type="Proteomes" id="UP001153714"/>
    </source>
</evidence>
<feature type="compositionally biased region" description="Basic and acidic residues" evidence="1">
    <location>
        <begin position="89"/>
        <end position="104"/>
    </location>
</feature>
<protein>
    <submittedName>
        <fullName evidence="2">Uncharacterized protein</fullName>
    </submittedName>
</protein>
<evidence type="ECO:0000256" key="1">
    <source>
        <dbReference type="SAM" id="MobiDB-lite"/>
    </source>
</evidence>
<reference evidence="2" key="1">
    <citation type="submission" date="2021-12" db="EMBL/GenBank/DDBJ databases">
        <authorList>
            <person name="King R."/>
        </authorList>
    </citation>
    <scope>NUCLEOTIDE SEQUENCE</scope>
</reference>
<dbReference type="Proteomes" id="UP001153714">
    <property type="component" value="Chromosome 17"/>
</dbReference>
<feature type="region of interest" description="Disordered" evidence="1">
    <location>
        <begin position="83"/>
        <end position="104"/>
    </location>
</feature>
<dbReference type="AlphaFoldDB" id="A0A9N9WCF5"/>
<organism evidence="2 3">
    <name type="scientific">Diatraea saccharalis</name>
    <name type="common">sugarcane borer</name>
    <dbReference type="NCBI Taxonomy" id="40085"/>
    <lineage>
        <taxon>Eukaryota</taxon>
        <taxon>Metazoa</taxon>
        <taxon>Ecdysozoa</taxon>
        <taxon>Arthropoda</taxon>
        <taxon>Hexapoda</taxon>
        <taxon>Insecta</taxon>
        <taxon>Pterygota</taxon>
        <taxon>Neoptera</taxon>
        <taxon>Endopterygota</taxon>
        <taxon>Lepidoptera</taxon>
        <taxon>Glossata</taxon>
        <taxon>Ditrysia</taxon>
        <taxon>Pyraloidea</taxon>
        <taxon>Crambidae</taxon>
        <taxon>Crambinae</taxon>
        <taxon>Diatraea</taxon>
    </lineage>
</organism>
<name>A0A9N9WCF5_9NEOP</name>
<dbReference type="EMBL" id="OU893348">
    <property type="protein sequence ID" value="CAG9787279.1"/>
    <property type="molecule type" value="Genomic_DNA"/>
</dbReference>
<sequence length="104" mass="11689">MDYISHLKSNIVIKYKCGIIFQIVTVHPIRFIKPIGGFPSIIGNVVKKSTEPIDNKHAFKKKLRLDNKAAKDWFQRSLVEVDETTGGGKDPRGLHSCGDTHEQS</sequence>
<evidence type="ECO:0000313" key="2">
    <source>
        <dbReference type="EMBL" id="CAG9787279.1"/>
    </source>
</evidence>